<reference evidence="2" key="1">
    <citation type="submission" date="2020-07" db="EMBL/GenBank/DDBJ databases">
        <title>Huge and variable diversity of episymbiotic CPR bacteria and DPANN archaea in groundwater ecosystems.</title>
        <authorList>
            <person name="He C.Y."/>
            <person name="Keren R."/>
            <person name="Whittaker M."/>
            <person name="Farag I.F."/>
            <person name="Doudna J."/>
            <person name="Cate J.H.D."/>
            <person name="Banfield J.F."/>
        </authorList>
    </citation>
    <scope>NUCLEOTIDE SEQUENCE</scope>
    <source>
        <strain evidence="2">NC_groundwater_193_Ag_S-0.1um_51_7</strain>
    </source>
</reference>
<dbReference type="AlphaFoldDB" id="A0A931WP61"/>
<evidence type="ECO:0000259" key="1">
    <source>
        <dbReference type="PROSITE" id="PS50164"/>
    </source>
</evidence>
<comment type="caution">
    <text evidence="2">The sequence shown here is derived from an EMBL/GenBank/DDBJ whole genome shotgun (WGS) entry which is preliminary data.</text>
</comment>
<dbReference type="Proteomes" id="UP000724148">
    <property type="component" value="Unassembled WGS sequence"/>
</dbReference>
<dbReference type="InterPro" id="IPR035901">
    <property type="entry name" value="GIY-YIG_endonuc_sf"/>
</dbReference>
<accession>A0A931WP61</accession>
<evidence type="ECO:0000313" key="3">
    <source>
        <dbReference type="Proteomes" id="UP000724148"/>
    </source>
</evidence>
<dbReference type="Pfam" id="PF01541">
    <property type="entry name" value="GIY-YIG"/>
    <property type="match status" value="1"/>
</dbReference>
<dbReference type="SUPFAM" id="SSF82771">
    <property type="entry name" value="GIY-YIG endonuclease"/>
    <property type="match status" value="1"/>
</dbReference>
<dbReference type="PROSITE" id="PS50164">
    <property type="entry name" value="GIY_YIG"/>
    <property type="match status" value="1"/>
</dbReference>
<feature type="domain" description="GIY-YIG" evidence="1">
    <location>
        <begin position="1"/>
        <end position="72"/>
    </location>
</feature>
<protein>
    <submittedName>
        <fullName evidence="2">GIY-YIG nuclease family protein</fullName>
    </submittedName>
</protein>
<sequence>MLLSETDGRLYIGLTPDLRKRIDKHERGFVTATKHRRPLQLIHYEAYLELSDAKRREKYLKGGKGRSELKIQLENCFAKVKYKFRF</sequence>
<gene>
    <name evidence="2" type="ORF">HYT40_00335</name>
</gene>
<proteinExistence type="predicted"/>
<name>A0A931WP61_9BACT</name>
<evidence type="ECO:0000313" key="2">
    <source>
        <dbReference type="EMBL" id="MBI2096595.1"/>
    </source>
</evidence>
<organism evidence="2 3">
    <name type="scientific">Candidatus Sungiibacteriota bacterium</name>
    <dbReference type="NCBI Taxonomy" id="2750080"/>
    <lineage>
        <taxon>Bacteria</taxon>
        <taxon>Candidatus Sungiibacteriota</taxon>
    </lineage>
</organism>
<dbReference type="EMBL" id="JACOZA010000004">
    <property type="protein sequence ID" value="MBI2096595.1"/>
    <property type="molecule type" value="Genomic_DNA"/>
</dbReference>
<dbReference type="InterPro" id="IPR000305">
    <property type="entry name" value="GIY-YIG_endonuc"/>
</dbReference>
<dbReference type="Gene3D" id="3.40.1440.10">
    <property type="entry name" value="GIY-YIG endonuclease"/>
    <property type="match status" value="1"/>
</dbReference>